<gene>
    <name evidence="9" type="ORF">ANME2D_00316</name>
</gene>
<evidence type="ECO:0000256" key="4">
    <source>
        <dbReference type="ARBA" id="ARBA00022801"/>
    </source>
</evidence>
<evidence type="ECO:0000256" key="1">
    <source>
        <dbReference type="ARBA" id="ARBA00004651"/>
    </source>
</evidence>
<keyword evidence="4" id="KW-0378">Hydrolase</keyword>
<feature type="domain" description="Phosphatidic acid phosphatase type 2/haloperoxidase" evidence="8">
    <location>
        <begin position="73"/>
        <end position="181"/>
    </location>
</feature>
<name>A0A062V9M3_9EURY</name>
<dbReference type="SMART" id="SM00014">
    <property type="entry name" value="acidPPc"/>
    <property type="match status" value="1"/>
</dbReference>
<evidence type="ECO:0000256" key="2">
    <source>
        <dbReference type="ARBA" id="ARBA00022475"/>
    </source>
</evidence>
<feature type="transmembrane region" description="Helical" evidence="7">
    <location>
        <begin position="44"/>
        <end position="66"/>
    </location>
</feature>
<dbReference type="GO" id="GO:0016787">
    <property type="term" value="F:hydrolase activity"/>
    <property type="evidence" value="ECO:0007669"/>
    <property type="project" value="UniProtKB-KW"/>
</dbReference>
<evidence type="ECO:0000313" key="9">
    <source>
        <dbReference type="EMBL" id="KCZ73253.1"/>
    </source>
</evidence>
<comment type="subcellular location">
    <subcellularLocation>
        <location evidence="1">Cell membrane</location>
        <topology evidence="1">Multi-pass membrane protein</topology>
    </subcellularLocation>
</comment>
<evidence type="ECO:0000256" key="6">
    <source>
        <dbReference type="ARBA" id="ARBA00023136"/>
    </source>
</evidence>
<sequence length="195" mass="22611">MSYLTGYYAIREIVAMNFLIYIESIDKSVFLNINQNIINPFFDIFFPSLRELTYVFWILLIIYFFIRKERKLALLMVIGISAGAAFIYPVKYFIDRARPYDQIESTRLLTSPESDPSFPSGHAELSFLTSTVVSKFHPEYSKYLYTFSSLIALSRVYVGVHFPMDIVGGVIIGIIIGRLILVLEQRKGYIWKEKI</sequence>
<keyword evidence="5 7" id="KW-1133">Transmembrane helix</keyword>
<dbReference type="AlphaFoldDB" id="A0A062V9M3"/>
<evidence type="ECO:0000256" key="5">
    <source>
        <dbReference type="ARBA" id="ARBA00022989"/>
    </source>
</evidence>
<keyword evidence="3 7" id="KW-0812">Transmembrane</keyword>
<comment type="caution">
    <text evidence="9">The sequence shown here is derived from an EMBL/GenBank/DDBJ whole genome shotgun (WGS) entry which is preliminary data.</text>
</comment>
<feature type="transmembrane region" description="Helical" evidence="7">
    <location>
        <begin position="166"/>
        <end position="183"/>
    </location>
</feature>
<dbReference type="EMBL" id="JMIY01000001">
    <property type="protein sequence ID" value="KCZ73253.1"/>
    <property type="molecule type" value="Genomic_DNA"/>
</dbReference>
<evidence type="ECO:0000256" key="3">
    <source>
        <dbReference type="ARBA" id="ARBA00022692"/>
    </source>
</evidence>
<evidence type="ECO:0000259" key="8">
    <source>
        <dbReference type="SMART" id="SM00014"/>
    </source>
</evidence>
<dbReference type="Gene3D" id="1.20.144.10">
    <property type="entry name" value="Phosphatidic acid phosphatase type 2/haloperoxidase"/>
    <property type="match status" value="1"/>
</dbReference>
<protein>
    <submittedName>
        <fullName evidence="9">Membrane-associated phospholipid phosphatase</fullName>
    </submittedName>
</protein>
<keyword evidence="6 7" id="KW-0472">Membrane</keyword>
<reference evidence="9 10" key="1">
    <citation type="journal article" date="2013" name="Nature">
        <title>Anaerobic oxidation of methane coupled to nitrate reduction in a novel archaeal lineage.</title>
        <authorList>
            <person name="Haroon M.F."/>
            <person name="Hu S."/>
            <person name="Shi Y."/>
            <person name="Imelfort M."/>
            <person name="Keller J."/>
            <person name="Hugenholtz P."/>
            <person name="Yuan Z."/>
            <person name="Tyson G.W."/>
        </authorList>
    </citation>
    <scope>NUCLEOTIDE SEQUENCE [LARGE SCALE GENOMIC DNA]</scope>
    <source>
        <strain evidence="9 10">ANME-2d</strain>
    </source>
</reference>
<keyword evidence="2" id="KW-1003">Cell membrane</keyword>
<accession>A0A062V9M3</accession>
<dbReference type="SUPFAM" id="SSF48317">
    <property type="entry name" value="Acid phosphatase/Vanadium-dependent haloperoxidase"/>
    <property type="match status" value="1"/>
</dbReference>
<keyword evidence="10" id="KW-1185">Reference proteome</keyword>
<dbReference type="GO" id="GO:0005886">
    <property type="term" value="C:plasma membrane"/>
    <property type="evidence" value="ECO:0007669"/>
    <property type="project" value="UniProtKB-SubCell"/>
</dbReference>
<evidence type="ECO:0000313" key="10">
    <source>
        <dbReference type="Proteomes" id="UP000027153"/>
    </source>
</evidence>
<feature type="transmembrane region" description="Helical" evidence="7">
    <location>
        <begin position="72"/>
        <end position="90"/>
    </location>
</feature>
<dbReference type="Pfam" id="PF01569">
    <property type="entry name" value="PAP2"/>
    <property type="match status" value="1"/>
</dbReference>
<organism evidence="9 10">
    <name type="scientific">Candidatus Methanoperedens nitratireducens</name>
    <dbReference type="NCBI Taxonomy" id="1392998"/>
    <lineage>
        <taxon>Archaea</taxon>
        <taxon>Methanobacteriati</taxon>
        <taxon>Methanobacteriota</taxon>
        <taxon>Stenosarchaea group</taxon>
        <taxon>Methanomicrobia</taxon>
        <taxon>Methanosarcinales</taxon>
        <taxon>ANME-2 cluster</taxon>
        <taxon>Candidatus Methanoperedentaceae</taxon>
        <taxon>Candidatus Methanoperedens</taxon>
    </lineage>
</organism>
<evidence type="ECO:0000256" key="7">
    <source>
        <dbReference type="SAM" id="Phobius"/>
    </source>
</evidence>
<proteinExistence type="predicted"/>
<dbReference type="Proteomes" id="UP000027153">
    <property type="component" value="Unassembled WGS sequence"/>
</dbReference>
<dbReference type="InterPro" id="IPR000326">
    <property type="entry name" value="PAP2/HPO"/>
</dbReference>
<dbReference type="InterPro" id="IPR036938">
    <property type="entry name" value="PAP2/HPO_sf"/>
</dbReference>
<dbReference type="PANTHER" id="PTHR14969">
    <property type="entry name" value="SPHINGOSINE-1-PHOSPHATE PHOSPHOHYDROLASE"/>
    <property type="match status" value="1"/>
</dbReference>
<dbReference type="PANTHER" id="PTHR14969:SF62">
    <property type="entry name" value="DECAPRENYLPHOSPHORYL-5-PHOSPHORIBOSE PHOSPHATASE RV3807C-RELATED"/>
    <property type="match status" value="1"/>
</dbReference>